<reference evidence="2" key="1">
    <citation type="submission" date="2014-06" db="EMBL/GenBank/DDBJ databases">
        <title>Draft genome sequence of C. testosteroni WDL7.</title>
        <authorList>
            <person name="Wu Y."/>
            <person name="Seshan H."/>
            <person name="Arumugam K."/>
        </authorList>
    </citation>
    <scope>NUCLEOTIDE SEQUENCE [LARGE SCALE GENOMIC DNA]</scope>
    <source>
        <strain evidence="2">WDL7</strain>
    </source>
</reference>
<dbReference type="Proteomes" id="UP000037442">
    <property type="component" value="Unassembled WGS sequence"/>
</dbReference>
<evidence type="ECO:0008006" key="3">
    <source>
        <dbReference type="Google" id="ProtNLM"/>
    </source>
</evidence>
<dbReference type="PATRIC" id="fig|285.49.peg.285"/>
<comment type="caution">
    <text evidence="1">The sequence shown here is derived from an EMBL/GenBank/DDBJ whole genome shotgun (WGS) entry which is preliminary data.</text>
</comment>
<proteinExistence type="predicted"/>
<evidence type="ECO:0000313" key="1">
    <source>
        <dbReference type="EMBL" id="KOC24976.1"/>
    </source>
</evidence>
<dbReference type="PANTHER" id="PTHR38778:SF1">
    <property type="entry name" value="CYTOPLASMIC PROTEIN"/>
    <property type="match status" value="1"/>
</dbReference>
<accession>A0A0L7MSS7</accession>
<dbReference type="GO" id="GO:0005829">
    <property type="term" value="C:cytosol"/>
    <property type="evidence" value="ECO:0007669"/>
    <property type="project" value="TreeGrafter"/>
</dbReference>
<dbReference type="PANTHER" id="PTHR38778">
    <property type="entry name" value="CYTOPLASMIC PROTEIN-RELATED"/>
    <property type="match status" value="1"/>
</dbReference>
<name>A0A0L7MSS7_COMTE</name>
<dbReference type="EMBL" id="JNVD01000012">
    <property type="protein sequence ID" value="KOC24976.1"/>
    <property type="molecule type" value="Genomic_DNA"/>
</dbReference>
<dbReference type="Pfam" id="PF04320">
    <property type="entry name" value="YggL_50S_bp"/>
    <property type="match status" value="1"/>
</dbReference>
<dbReference type="RefSeq" id="WP_080995898.1">
    <property type="nucleotide sequence ID" value="NZ_JNVD01000012.1"/>
</dbReference>
<gene>
    <name evidence="1" type="ORF">GL58_01360</name>
</gene>
<sequence length="127" mass="14071">MIQPPSQRQLARWNRRQRKKHHAGEFQELGFAFRLGLAQPLDQAQLDAFMDAAIDMFEAHGLEVGGGWASQSASGFVSAAKGSVTEAQRAAVLAWLQAWPGVAQVRVGELQDAWYGEFDDWDEDRAG</sequence>
<organism evidence="1 2">
    <name type="scientific">Comamonas testosteroni</name>
    <name type="common">Pseudomonas testosteroni</name>
    <dbReference type="NCBI Taxonomy" id="285"/>
    <lineage>
        <taxon>Bacteria</taxon>
        <taxon>Pseudomonadati</taxon>
        <taxon>Pseudomonadota</taxon>
        <taxon>Betaproteobacteria</taxon>
        <taxon>Burkholderiales</taxon>
        <taxon>Comamonadaceae</taxon>
        <taxon>Comamonas</taxon>
    </lineage>
</organism>
<protein>
    <recommendedName>
        <fullName evidence="3">DUF469 family protein</fullName>
    </recommendedName>
</protein>
<evidence type="ECO:0000313" key="2">
    <source>
        <dbReference type="Proteomes" id="UP000037442"/>
    </source>
</evidence>
<dbReference type="AlphaFoldDB" id="A0A0L7MSS7"/>
<dbReference type="InterPro" id="IPR007416">
    <property type="entry name" value="YggL_50S_bp"/>
</dbReference>